<dbReference type="GO" id="GO:0009055">
    <property type="term" value="F:electron transfer activity"/>
    <property type="evidence" value="ECO:0007669"/>
    <property type="project" value="InterPro"/>
</dbReference>
<dbReference type="InterPro" id="IPR014729">
    <property type="entry name" value="Rossmann-like_a/b/a_fold"/>
</dbReference>
<accession>A0A6N9TQ01</accession>
<sequence length="264" mass="27661">MKIVVCIKQVPDEKTVRFDPEKGTLIREGTAAVINPLDLHALEAGVQLREAVGGEVIAVSMGPPQAEEALREAISRGADRGVLLSDRAFAGADTLATTYALHLAVGRLGPVDVVLCGRQTSDGDTAQVGPGLAARMDVPCVAGVTRVEPVDGGAALRVHRPREGGYDVVQVRLPCVLTVAAELNSPRVPSLKGKMAAKKAEIPVWTGADLGADPGRLGMAGSPTRVVETFVPSFDARREMLEGSPEAQVEALLERLRAAGVLAR</sequence>
<protein>
    <submittedName>
        <fullName evidence="2">Electron transfer flavoprotein subunit beta/FixA family protein</fullName>
    </submittedName>
</protein>
<dbReference type="RefSeq" id="WP_163298329.1">
    <property type="nucleotide sequence ID" value="NZ_JAAGRR010000039.1"/>
</dbReference>
<dbReference type="Pfam" id="PF01012">
    <property type="entry name" value="ETF"/>
    <property type="match status" value="1"/>
</dbReference>
<feature type="domain" description="Electron transfer flavoprotein alpha/beta-subunit N-terminal" evidence="1">
    <location>
        <begin position="22"/>
        <end position="214"/>
    </location>
</feature>
<dbReference type="InterPro" id="IPR014730">
    <property type="entry name" value="ETF_a/b_N"/>
</dbReference>
<evidence type="ECO:0000313" key="3">
    <source>
        <dbReference type="Proteomes" id="UP000469346"/>
    </source>
</evidence>
<comment type="caution">
    <text evidence="2">The sequence shown here is derived from an EMBL/GenBank/DDBJ whole genome shotgun (WGS) entry which is preliminary data.</text>
</comment>
<dbReference type="CDD" id="cd01714">
    <property type="entry name" value="ETF_beta"/>
    <property type="match status" value="1"/>
</dbReference>
<dbReference type="PANTHER" id="PTHR21294">
    <property type="entry name" value="ELECTRON TRANSFER FLAVOPROTEIN BETA-SUBUNIT"/>
    <property type="match status" value="1"/>
</dbReference>
<reference evidence="2 3" key="1">
    <citation type="submission" date="2020-02" db="EMBL/GenBank/DDBJ databases">
        <title>Comparative genomics of sulfur disproportionating microorganisms.</title>
        <authorList>
            <person name="Ward L.M."/>
            <person name="Bertran E."/>
            <person name="Johnston D.T."/>
        </authorList>
    </citation>
    <scope>NUCLEOTIDE SEQUENCE [LARGE SCALE GENOMIC DNA]</scope>
    <source>
        <strain evidence="2 3">DSM 100025</strain>
    </source>
</reference>
<organism evidence="2 3">
    <name type="scientific">Dissulfurirhabdus thermomarina</name>
    <dbReference type="NCBI Taxonomy" id="1765737"/>
    <lineage>
        <taxon>Bacteria</taxon>
        <taxon>Deltaproteobacteria</taxon>
        <taxon>Dissulfurirhabdaceae</taxon>
        <taxon>Dissulfurirhabdus</taxon>
    </lineage>
</organism>
<evidence type="ECO:0000259" key="1">
    <source>
        <dbReference type="SMART" id="SM00893"/>
    </source>
</evidence>
<dbReference type="PIRSF" id="PIRSF000090">
    <property type="entry name" value="Beta-ETF"/>
    <property type="match status" value="1"/>
</dbReference>
<dbReference type="AlphaFoldDB" id="A0A6N9TQ01"/>
<gene>
    <name evidence="2" type="ORF">G3N55_04895</name>
</gene>
<dbReference type="Gene3D" id="3.40.50.620">
    <property type="entry name" value="HUPs"/>
    <property type="match status" value="1"/>
</dbReference>
<dbReference type="Proteomes" id="UP000469346">
    <property type="component" value="Unassembled WGS sequence"/>
</dbReference>
<dbReference type="InterPro" id="IPR033948">
    <property type="entry name" value="ETF_beta_N"/>
</dbReference>
<dbReference type="EMBL" id="JAAGRR010000039">
    <property type="protein sequence ID" value="NDY42183.1"/>
    <property type="molecule type" value="Genomic_DNA"/>
</dbReference>
<name>A0A6N9TQ01_DISTH</name>
<keyword evidence="3" id="KW-1185">Reference proteome</keyword>
<dbReference type="InterPro" id="IPR012255">
    <property type="entry name" value="ETF_b"/>
</dbReference>
<dbReference type="SMART" id="SM00893">
    <property type="entry name" value="ETF"/>
    <property type="match status" value="1"/>
</dbReference>
<proteinExistence type="predicted"/>
<evidence type="ECO:0000313" key="2">
    <source>
        <dbReference type="EMBL" id="NDY42183.1"/>
    </source>
</evidence>
<dbReference type="SUPFAM" id="SSF52402">
    <property type="entry name" value="Adenine nucleotide alpha hydrolases-like"/>
    <property type="match status" value="1"/>
</dbReference>
<dbReference type="PANTHER" id="PTHR21294:SF17">
    <property type="entry name" value="PROTEIN FIXA"/>
    <property type="match status" value="1"/>
</dbReference>